<dbReference type="CDD" id="cd00637">
    <property type="entry name" value="7tm_classA_rhodopsin-like"/>
    <property type="match status" value="1"/>
</dbReference>
<sequence>MTDFDYTHIATAYLIIGTIGFIVNTIVIYIKCHEKKHYSNITYSMMIQLATADNVALTANTWCGAVFIYAPQLKCEPVERLFGFCSFFAWYSASYFLCFIAFTRFICITKREATSNQYFGRKMKFFMILMPWSICFAYYSSFLWWPDVPLARWYDNKVSWDFNVDESSFGRWLVYQNIVSNSLCVVVQVAFNGLTLKWLRKERNAILTLSQTKNRRRETKLFFQCFVNCCFFAGTFTMFMSCNSLMTGEYGVAPYLIMSFTWIMHHCANSIIYFLMN</sequence>
<dbReference type="PANTHER" id="PTHR22718">
    <property type="entry name" value="SERPENTINE RECEPTOR, CLASS X"/>
    <property type="match status" value="1"/>
</dbReference>
<dbReference type="PRINTS" id="PR00237">
    <property type="entry name" value="GPCRRHODOPSN"/>
</dbReference>
<evidence type="ECO:0000256" key="1">
    <source>
        <dbReference type="ARBA" id="ARBA00004370"/>
    </source>
</evidence>
<feature type="transmembrane region" description="Helical" evidence="5">
    <location>
        <begin position="81"/>
        <end position="105"/>
    </location>
</feature>
<feature type="transmembrane region" description="Helical" evidence="5">
    <location>
        <begin position="252"/>
        <end position="276"/>
    </location>
</feature>
<dbReference type="SUPFAM" id="SSF81321">
    <property type="entry name" value="Family A G protein-coupled receptor-like"/>
    <property type="match status" value="1"/>
</dbReference>
<evidence type="ECO:0000256" key="3">
    <source>
        <dbReference type="ARBA" id="ARBA00022989"/>
    </source>
</evidence>
<evidence type="ECO:0000313" key="7">
    <source>
        <dbReference type="WBParaSite" id="nRc.2.0.1.t38216-RA"/>
    </source>
</evidence>
<dbReference type="AlphaFoldDB" id="A0A915KJM9"/>
<dbReference type="GO" id="GO:0004930">
    <property type="term" value="F:G protein-coupled receptor activity"/>
    <property type="evidence" value="ECO:0007669"/>
    <property type="project" value="InterPro"/>
</dbReference>
<dbReference type="WBParaSite" id="nRc.2.0.1.t38216-RA">
    <property type="protein sequence ID" value="nRc.2.0.1.t38216-RA"/>
    <property type="gene ID" value="nRc.2.0.1.g38216"/>
</dbReference>
<keyword evidence="3 5" id="KW-1133">Transmembrane helix</keyword>
<feature type="transmembrane region" description="Helical" evidence="5">
    <location>
        <begin position="51"/>
        <end position="69"/>
    </location>
</feature>
<feature type="transmembrane region" description="Helical" evidence="5">
    <location>
        <begin position="178"/>
        <end position="200"/>
    </location>
</feature>
<reference evidence="7" key="1">
    <citation type="submission" date="2022-11" db="UniProtKB">
        <authorList>
            <consortium name="WormBaseParasite"/>
        </authorList>
    </citation>
    <scope>IDENTIFICATION</scope>
</reference>
<dbReference type="PANTHER" id="PTHR22718:SF11">
    <property type="entry name" value="7TM GPCR SERPENTINE RECEPTOR CLASS X (SRX) DOMAIN-CONTAINING PROTEIN"/>
    <property type="match status" value="1"/>
</dbReference>
<keyword evidence="2 5" id="KW-0812">Transmembrane</keyword>
<dbReference type="InterPro" id="IPR000276">
    <property type="entry name" value="GPCR_Rhodpsn"/>
</dbReference>
<protein>
    <submittedName>
        <fullName evidence="7">Uncharacterized protein</fullName>
    </submittedName>
</protein>
<evidence type="ECO:0000256" key="2">
    <source>
        <dbReference type="ARBA" id="ARBA00022692"/>
    </source>
</evidence>
<feature type="transmembrane region" description="Helical" evidence="5">
    <location>
        <begin position="125"/>
        <end position="145"/>
    </location>
</feature>
<dbReference type="Gene3D" id="1.20.1070.10">
    <property type="entry name" value="Rhodopsin 7-helix transmembrane proteins"/>
    <property type="match status" value="1"/>
</dbReference>
<keyword evidence="6" id="KW-1185">Reference proteome</keyword>
<name>A0A915KJM9_ROMCU</name>
<comment type="subcellular location">
    <subcellularLocation>
        <location evidence="1">Membrane</location>
    </subcellularLocation>
</comment>
<organism evidence="6 7">
    <name type="scientific">Romanomermis culicivorax</name>
    <name type="common">Nematode worm</name>
    <dbReference type="NCBI Taxonomy" id="13658"/>
    <lineage>
        <taxon>Eukaryota</taxon>
        <taxon>Metazoa</taxon>
        <taxon>Ecdysozoa</taxon>
        <taxon>Nematoda</taxon>
        <taxon>Enoplea</taxon>
        <taxon>Dorylaimia</taxon>
        <taxon>Mermithida</taxon>
        <taxon>Mermithoidea</taxon>
        <taxon>Mermithidae</taxon>
        <taxon>Romanomermis</taxon>
    </lineage>
</organism>
<feature type="transmembrane region" description="Helical" evidence="5">
    <location>
        <begin position="221"/>
        <end position="240"/>
    </location>
</feature>
<proteinExistence type="predicted"/>
<evidence type="ECO:0000313" key="6">
    <source>
        <dbReference type="Proteomes" id="UP000887565"/>
    </source>
</evidence>
<evidence type="ECO:0000256" key="4">
    <source>
        <dbReference type="ARBA" id="ARBA00023136"/>
    </source>
</evidence>
<dbReference type="Proteomes" id="UP000887565">
    <property type="component" value="Unplaced"/>
</dbReference>
<feature type="transmembrane region" description="Helical" evidence="5">
    <location>
        <begin position="6"/>
        <end position="30"/>
    </location>
</feature>
<accession>A0A915KJM9</accession>
<evidence type="ECO:0000256" key="5">
    <source>
        <dbReference type="SAM" id="Phobius"/>
    </source>
</evidence>
<keyword evidence="4 5" id="KW-0472">Membrane</keyword>
<dbReference type="GO" id="GO:0016020">
    <property type="term" value="C:membrane"/>
    <property type="evidence" value="ECO:0007669"/>
    <property type="project" value="UniProtKB-SubCell"/>
</dbReference>